<dbReference type="PANTHER" id="PTHR11358">
    <property type="entry name" value="ARGINASE/AGMATINASE"/>
    <property type="match status" value="1"/>
</dbReference>
<dbReference type="Proteomes" id="UP000664277">
    <property type="component" value="Unassembled WGS sequence"/>
</dbReference>
<evidence type="ECO:0000256" key="3">
    <source>
        <dbReference type="PIRSR" id="PIRSR036979-1"/>
    </source>
</evidence>
<keyword evidence="3" id="KW-0464">Manganese</keyword>
<dbReference type="EMBL" id="JAFLCK010000035">
    <property type="protein sequence ID" value="MBN8662313.1"/>
    <property type="molecule type" value="Genomic_DNA"/>
</dbReference>
<accession>A0A8J7PKR9</accession>
<evidence type="ECO:0000256" key="4">
    <source>
        <dbReference type="PROSITE-ProRule" id="PRU00742"/>
    </source>
</evidence>
<feature type="binding site" evidence="3">
    <location>
        <position position="270"/>
    </location>
    <ligand>
        <name>Mn(2+)</name>
        <dbReference type="ChEBI" id="CHEBI:29035"/>
        <label>1</label>
    </ligand>
</feature>
<dbReference type="PRINTS" id="PR00116">
    <property type="entry name" value="ARGINASE"/>
</dbReference>
<dbReference type="PANTHER" id="PTHR11358:SF26">
    <property type="entry name" value="GUANIDINO ACID HYDROLASE, MITOCHONDRIAL"/>
    <property type="match status" value="1"/>
</dbReference>
<comment type="similarity">
    <text evidence="4">Belongs to the arginase family.</text>
</comment>
<feature type="binding site" evidence="3">
    <location>
        <position position="177"/>
    </location>
    <ligand>
        <name>Mn(2+)</name>
        <dbReference type="ChEBI" id="CHEBI:29035"/>
        <label>1</label>
    </ligand>
</feature>
<dbReference type="InterPro" id="IPR006035">
    <property type="entry name" value="Ureohydrolase"/>
</dbReference>
<dbReference type="AlphaFoldDB" id="A0A8J7PKR9"/>
<dbReference type="Gene3D" id="3.40.800.10">
    <property type="entry name" value="Ureohydrolase domain"/>
    <property type="match status" value="1"/>
</dbReference>
<dbReference type="Pfam" id="PF00491">
    <property type="entry name" value="Arginase"/>
    <property type="match status" value="1"/>
</dbReference>
<feature type="binding site" evidence="3">
    <location>
        <position position="175"/>
    </location>
    <ligand>
        <name>Mn(2+)</name>
        <dbReference type="ChEBI" id="CHEBI:29035"/>
        <label>1</label>
    </ligand>
</feature>
<name>A0A8J7PKR9_9BACT</name>
<keyword evidence="2" id="KW-0378">Hydrolase</keyword>
<comment type="cofactor">
    <cofactor evidence="3">
        <name>Mn(2+)</name>
        <dbReference type="ChEBI" id="CHEBI:29035"/>
    </cofactor>
    <text evidence="3">Binds 2 manganese ions per subunit.</text>
</comment>
<organism evidence="5 6">
    <name type="scientific">Candidatus Obscuribacter phosphatis</name>
    <dbReference type="NCBI Taxonomy" id="1906157"/>
    <lineage>
        <taxon>Bacteria</taxon>
        <taxon>Bacillati</taxon>
        <taxon>Candidatus Melainabacteria</taxon>
        <taxon>Candidatus Obscuribacterales</taxon>
        <taxon>Candidatus Obscuribacteraceae</taxon>
        <taxon>Candidatus Obscuribacter</taxon>
    </lineage>
</organism>
<feature type="binding site" evidence="3">
    <location>
        <position position="268"/>
    </location>
    <ligand>
        <name>Mn(2+)</name>
        <dbReference type="ChEBI" id="CHEBI:29035"/>
        <label>1</label>
    </ligand>
</feature>
<feature type="binding site" evidence="3">
    <location>
        <position position="179"/>
    </location>
    <ligand>
        <name>Mn(2+)</name>
        <dbReference type="ChEBI" id="CHEBI:29035"/>
        <label>1</label>
    </ligand>
</feature>
<dbReference type="GO" id="GO:0033389">
    <property type="term" value="P:putrescine biosynthetic process from arginine, via agmatine"/>
    <property type="evidence" value="ECO:0007669"/>
    <property type="project" value="TreeGrafter"/>
</dbReference>
<evidence type="ECO:0000256" key="1">
    <source>
        <dbReference type="ARBA" id="ARBA00022723"/>
    </source>
</evidence>
<dbReference type="PIRSF" id="PIRSF036979">
    <property type="entry name" value="Arginase"/>
    <property type="match status" value="1"/>
</dbReference>
<dbReference type="GO" id="GO:0008783">
    <property type="term" value="F:agmatinase activity"/>
    <property type="evidence" value="ECO:0007669"/>
    <property type="project" value="TreeGrafter"/>
</dbReference>
<sequence>MTELAFDPNGLASTDNIFGLPFTPEQAQIVLIPVPWEVTVSYRAGTAAGPAAILQASRQVDLFEPLLSDAWKIGLSMLDLPENLLLMNELARGKAEAYISMLEQGADKQDKDMARLLKEIDQACQTMNSWVEETAAHWLEKGKIACLVGGDHSTPLGLFKALAKKHGEFGILHFDAHADLRDAYEGFEFSHASIMFNALKIKELKKLVQVGIRDYCQEEYELIAGSKGRITTYFDRDLKARLYSGENYSEICQMVVNHLPEKFYVSFDVDGLDPKLCPNTGTPVPGGLEMEQALYMVQLAVQSGKTMIGFDVNEVAPGPDQDDEWDANVGARLLYRLANLTALSNKLKPIV</sequence>
<reference evidence="5" key="1">
    <citation type="submission" date="2021-02" db="EMBL/GenBank/DDBJ databases">
        <title>Genome-Resolved Metagenomics of a Microbial Community Performing Photosynthetic Biological Nutrient Removal.</title>
        <authorList>
            <person name="Mcdaniel E.A."/>
        </authorList>
    </citation>
    <scope>NUCLEOTIDE SEQUENCE</scope>
    <source>
        <strain evidence="5">UWPOB_OBS1</strain>
    </source>
</reference>
<dbReference type="PROSITE" id="PS51409">
    <property type="entry name" value="ARGINASE_2"/>
    <property type="match status" value="1"/>
</dbReference>
<evidence type="ECO:0000313" key="5">
    <source>
        <dbReference type="EMBL" id="MBN8662313.1"/>
    </source>
</evidence>
<evidence type="ECO:0000313" key="6">
    <source>
        <dbReference type="Proteomes" id="UP000664277"/>
    </source>
</evidence>
<dbReference type="InterPro" id="IPR023696">
    <property type="entry name" value="Ureohydrolase_dom_sf"/>
</dbReference>
<feature type="binding site" evidence="3">
    <location>
        <position position="152"/>
    </location>
    <ligand>
        <name>Mn(2+)</name>
        <dbReference type="ChEBI" id="CHEBI:29035"/>
        <label>1</label>
    </ligand>
</feature>
<dbReference type="GO" id="GO:0046872">
    <property type="term" value="F:metal ion binding"/>
    <property type="evidence" value="ECO:0007669"/>
    <property type="project" value="UniProtKB-KW"/>
</dbReference>
<gene>
    <name evidence="5" type="ORF">J0M35_18225</name>
</gene>
<evidence type="ECO:0000256" key="2">
    <source>
        <dbReference type="ARBA" id="ARBA00022801"/>
    </source>
</evidence>
<comment type="caution">
    <text evidence="5">The sequence shown here is derived from an EMBL/GenBank/DDBJ whole genome shotgun (WGS) entry which is preliminary data.</text>
</comment>
<protein>
    <submittedName>
        <fullName evidence="5">Agmatinase family protein</fullName>
    </submittedName>
</protein>
<proteinExistence type="inferred from homology"/>
<keyword evidence="1 3" id="KW-0479">Metal-binding</keyword>
<dbReference type="SUPFAM" id="SSF52768">
    <property type="entry name" value="Arginase/deacetylase"/>
    <property type="match status" value="1"/>
</dbReference>
<dbReference type="CDD" id="cd11593">
    <property type="entry name" value="Agmatinase-like_2"/>
    <property type="match status" value="1"/>
</dbReference>